<evidence type="ECO:0000259" key="7">
    <source>
        <dbReference type="Pfam" id="PF02770"/>
    </source>
</evidence>
<organism evidence="9 10">
    <name type="scientific">Bacillus changyiensis</name>
    <dbReference type="NCBI Taxonomy" id="3004103"/>
    <lineage>
        <taxon>Bacteria</taxon>
        <taxon>Bacillati</taxon>
        <taxon>Bacillota</taxon>
        <taxon>Bacilli</taxon>
        <taxon>Bacillales</taxon>
        <taxon>Bacillaceae</taxon>
        <taxon>Bacillus</taxon>
    </lineage>
</organism>
<dbReference type="Gene3D" id="1.10.540.10">
    <property type="entry name" value="Acyl-CoA dehydrogenase/oxidase, N-terminal domain"/>
    <property type="match status" value="1"/>
</dbReference>
<dbReference type="Gene3D" id="2.40.110.10">
    <property type="entry name" value="Butyryl-CoA Dehydrogenase, subunit A, domain 2"/>
    <property type="match status" value="1"/>
</dbReference>
<accession>A0ABT4X0Z1</accession>
<proteinExistence type="inferred from homology"/>
<protein>
    <submittedName>
        <fullName evidence="9">Acyl-CoA dehydrogenase family protein</fullName>
    </submittedName>
</protein>
<comment type="similarity">
    <text evidence="2 5">Belongs to the acyl-CoA dehydrogenase family.</text>
</comment>
<dbReference type="InterPro" id="IPR009100">
    <property type="entry name" value="AcylCoA_DH/oxidase_NM_dom_sf"/>
</dbReference>
<dbReference type="PANTHER" id="PTHR43884:SF12">
    <property type="entry name" value="ISOVALERYL-COA DEHYDROGENASE, MITOCHONDRIAL-RELATED"/>
    <property type="match status" value="1"/>
</dbReference>
<dbReference type="InterPro" id="IPR006091">
    <property type="entry name" value="Acyl-CoA_Oxase/DH_mid-dom"/>
</dbReference>
<name>A0ABT4X0Z1_9BACI</name>
<evidence type="ECO:0000256" key="2">
    <source>
        <dbReference type="ARBA" id="ARBA00009347"/>
    </source>
</evidence>
<reference evidence="9 10" key="1">
    <citation type="submission" date="2023-01" db="EMBL/GenBank/DDBJ databases">
        <title>Bacillus changyiensis sp. nov., isolated from a coastal deposit.</title>
        <authorList>
            <person name="Xiao G."/>
            <person name="Lai Q."/>
            <person name="Hu Z."/>
            <person name="Shao Z."/>
        </authorList>
    </citation>
    <scope>NUCLEOTIDE SEQUENCE [LARGE SCALE GENOMIC DNA]</scope>
    <source>
        <strain evidence="9 10">CLL-7-23</strain>
    </source>
</reference>
<dbReference type="Gene3D" id="1.20.140.10">
    <property type="entry name" value="Butyryl-CoA Dehydrogenase, subunit A, domain 3"/>
    <property type="match status" value="1"/>
</dbReference>
<sequence length="372" mass="40587">MNLQLTEAQAGMREQVRQFAEREVAPFVPEMEKGHFPAAILTKMASNGWMGLPIPVRYNGAGTDFISYIITIHELSKISAVVGAILSVHTSLVTIPILLYGNEQQKDYYVKKLATGQYIGAFCLTEPSAGSDAGSLKTKAEKQGCTYVLNGTKMFITNGEAADVYLVFARLGTKGISAFIIEKGTKGFHIGKNIAKMGLHGSQTMTLHFDNAVISSRQLLGEEGEGFKIAMSHLDTGRIGIAAQALGIAESALADATEFVKVMYPNGELLNQQQGLAFKLADMTTRTEAAKLLVYQAASLKEQGRKAGKAASMAKLFASETAMYVTTEAIQLFGYQGLTKDYHVERYFRDAKICEIYEGTNEIQRIVINKHI</sequence>
<evidence type="ECO:0000259" key="6">
    <source>
        <dbReference type="Pfam" id="PF00441"/>
    </source>
</evidence>
<evidence type="ECO:0000259" key="8">
    <source>
        <dbReference type="Pfam" id="PF02771"/>
    </source>
</evidence>
<evidence type="ECO:0000256" key="1">
    <source>
        <dbReference type="ARBA" id="ARBA00001974"/>
    </source>
</evidence>
<dbReference type="EMBL" id="JAQKAB010000001">
    <property type="protein sequence ID" value="MDA7025364.1"/>
    <property type="molecule type" value="Genomic_DNA"/>
</dbReference>
<comment type="caution">
    <text evidence="9">The sequence shown here is derived from an EMBL/GenBank/DDBJ whole genome shotgun (WGS) entry which is preliminary data.</text>
</comment>
<keyword evidence="3 5" id="KW-0285">Flavoprotein</keyword>
<evidence type="ECO:0000313" key="10">
    <source>
        <dbReference type="Proteomes" id="UP001211894"/>
    </source>
</evidence>
<dbReference type="PANTHER" id="PTHR43884">
    <property type="entry name" value="ACYL-COA DEHYDROGENASE"/>
    <property type="match status" value="1"/>
</dbReference>
<keyword evidence="10" id="KW-1185">Reference proteome</keyword>
<comment type="cofactor">
    <cofactor evidence="1 5">
        <name>FAD</name>
        <dbReference type="ChEBI" id="CHEBI:57692"/>
    </cofactor>
</comment>
<dbReference type="Pfam" id="PF00441">
    <property type="entry name" value="Acyl-CoA_dh_1"/>
    <property type="match status" value="1"/>
</dbReference>
<gene>
    <name evidence="9" type="ORF">PJ311_01915</name>
</gene>
<dbReference type="Pfam" id="PF02771">
    <property type="entry name" value="Acyl-CoA_dh_N"/>
    <property type="match status" value="1"/>
</dbReference>
<dbReference type="InterPro" id="IPR046373">
    <property type="entry name" value="Acyl-CoA_Oxase/DH_mid-dom_sf"/>
</dbReference>
<evidence type="ECO:0000256" key="4">
    <source>
        <dbReference type="ARBA" id="ARBA00022827"/>
    </source>
</evidence>
<feature type="domain" description="Acyl-CoA dehydrogenase/oxidase C-terminal" evidence="6">
    <location>
        <begin position="224"/>
        <end position="371"/>
    </location>
</feature>
<dbReference type="InterPro" id="IPR006089">
    <property type="entry name" value="Acyl-CoA_DH_CS"/>
</dbReference>
<evidence type="ECO:0000256" key="5">
    <source>
        <dbReference type="RuleBase" id="RU362125"/>
    </source>
</evidence>
<dbReference type="SUPFAM" id="SSF47203">
    <property type="entry name" value="Acyl-CoA dehydrogenase C-terminal domain-like"/>
    <property type="match status" value="1"/>
</dbReference>
<dbReference type="SUPFAM" id="SSF56645">
    <property type="entry name" value="Acyl-CoA dehydrogenase NM domain-like"/>
    <property type="match status" value="1"/>
</dbReference>
<evidence type="ECO:0000313" key="9">
    <source>
        <dbReference type="EMBL" id="MDA7025364.1"/>
    </source>
</evidence>
<dbReference type="InterPro" id="IPR036250">
    <property type="entry name" value="AcylCo_DH-like_C"/>
</dbReference>
<dbReference type="InterPro" id="IPR037069">
    <property type="entry name" value="AcylCoA_DH/ox_N_sf"/>
</dbReference>
<evidence type="ECO:0000256" key="3">
    <source>
        <dbReference type="ARBA" id="ARBA00022630"/>
    </source>
</evidence>
<keyword evidence="4 5" id="KW-0274">FAD</keyword>
<dbReference type="Pfam" id="PF02770">
    <property type="entry name" value="Acyl-CoA_dh_M"/>
    <property type="match status" value="1"/>
</dbReference>
<dbReference type="InterPro" id="IPR013786">
    <property type="entry name" value="AcylCoA_DH/ox_N"/>
</dbReference>
<dbReference type="InterPro" id="IPR009075">
    <property type="entry name" value="AcylCo_DH/oxidase_C"/>
</dbReference>
<dbReference type="PIRSF" id="PIRSF016578">
    <property type="entry name" value="HsaA"/>
    <property type="match status" value="1"/>
</dbReference>
<feature type="domain" description="Acyl-CoA dehydrogenase/oxidase N-terminal" evidence="8">
    <location>
        <begin position="6"/>
        <end position="117"/>
    </location>
</feature>
<dbReference type="Proteomes" id="UP001211894">
    <property type="component" value="Unassembled WGS sequence"/>
</dbReference>
<dbReference type="RefSeq" id="WP_271339231.1">
    <property type="nucleotide sequence ID" value="NZ_JAQKAB010000001.1"/>
</dbReference>
<feature type="domain" description="Acyl-CoA oxidase/dehydrogenase middle" evidence="7">
    <location>
        <begin position="121"/>
        <end position="211"/>
    </location>
</feature>
<dbReference type="PROSITE" id="PS00072">
    <property type="entry name" value="ACYL_COA_DH_1"/>
    <property type="match status" value="1"/>
</dbReference>
<keyword evidence="5" id="KW-0560">Oxidoreductase</keyword>